<proteinExistence type="predicted"/>
<keyword evidence="2" id="KW-1185">Reference proteome</keyword>
<reference evidence="1 2" key="2">
    <citation type="journal article" date="2016" name="ISME J.">
        <title>Physiological and genomic characterization of two novel marine thaumarchaeal strains indicates niche differentiation.</title>
        <authorList>
            <person name="Bayer B."/>
            <person name="Vojvoda J."/>
            <person name="Offre P."/>
            <person name="Alves R.J."/>
            <person name="Elisabeth N.H."/>
            <person name="Garcia J.A."/>
            <person name="Volland J.M."/>
            <person name="Srivastava A."/>
            <person name="Schleper C."/>
            <person name="Herndl G.J."/>
        </authorList>
    </citation>
    <scope>NUCLEOTIDE SEQUENCE [LARGE SCALE GENOMIC DNA]</scope>
    <source>
        <strain evidence="1 2">NF5</strain>
    </source>
</reference>
<evidence type="ECO:0000313" key="2">
    <source>
        <dbReference type="Proteomes" id="UP000032408"/>
    </source>
</evidence>
<dbReference type="KEGG" id="nin:NADRNF5_0983"/>
<dbReference type="HOGENOM" id="CLU_3147805_0_0_2"/>
<accession>A0A0D5C2V8</accession>
<protein>
    <submittedName>
        <fullName evidence="1">Uncharacterized protein</fullName>
    </submittedName>
</protein>
<dbReference type="STRING" id="1580092.NADRNF5_0983"/>
<organism evidence="1 2">
    <name type="scientific">Nitrosopumilus adriaticus</name>
    <dbReference type="NCBI Taxonomy" id="1580092"/>
    <lineage>
        <taxon>Archaea</taxon>
        <taxon>Nitrososphaerota</taxon>
        <taxon>Nitrososphaeria</taxon>
        <taxon>Nitrosopumilales</taxon>
        <taxon>Nitrosopumilaceae</taxon>
        <taxon>Nitrosopumilus</taxon>
    </lineage>
</organism>
<gene>
    <name evidence="1" type="ORF">NADRNF5_0983</name>
</gene>
<sequence length="48" mass="5663">MSTINMHKMMKQIMSLESIQKSNKCGKEFQEWSCDFCYSKSVLVGRLR</sequence>
<reference evidence="2" key="1">
    <citation type="submission" date="2015-03" db="EMBL/GenBank/DDBJ databases">
        <title>Characterization of two novel Thaumarchaeota isolated from the Northern Adriatic Sea.</title>
        <authorList>
            <person name="Bayer B."/>
            <person name="Vojvoda J."/>
            <person name="Offre P."/>
            <person name="Srivastava A."/>
            <person name="Elisabeth N."/>
            <person name="Garcia J.A.L."/>
            <person name="Schleper C."/>
            <person name="Herndl G.J."/>
        </authorList>
    </citation>
    <scope>NUCLEOTIDE SEQUENCE [LARGE SCALE GENOMIC DNA]</scope>
    <source>
        <strain evidence="2">NF5</strain>
    </source>
</reference>
<name>A0A0D5C2V8_9ARCH</name>
<dbReference type="Proteomes" id="UP000032408">
    <property type="component" value="Chromosome"/>
</dbReference>
<dbReference type="AlphaFoldDB" id="A0A0D5C2V8"/>
<evidence type="ECO:0000313" key="1">
    <source>
        <dbReference type="EMBL" id="AJW70675.1"/>
    </source>
</evidence>
<dbReference type="EMBL" id="CP011070">
    <property type="protein sequence ID" value="AJW70675.1"/>
    <property type="molecule type" value="Genomic_DNA"/>
</dbReference>